<dbReference type="Gene3D" id="3.40.50.300">
    <property type="entry name" value="P-loop containing nucleotide triphosphate hydrolases"/>
    <property type="match status" value="1"/>
</dbReference>
<sequence length="240" mass="27126">MAERPQSKRKTQSFKPELTEKELRQISLKPSQADYLQKIMSSEITLCYGPAGTSKTFTACLAALKLYLGGKIKKIILSKPIQESGEKLGFLPGEIKDKIDPFMESYRSNLVKLLNDPNNVGWLETAGVIEFRPLAYMRGATFDNCLMILDEAQNADFKQLMLFITRMGKDSKVLICGDVSQYDIAKSKVALPDFIELLSGINGLSVHTFKDEDIVRNKILIQITERYDKWKSANPNKYTN</sequence>
<keyword evidence="4" id="KW-0547">Nucleotide-binding</keyword>
<evidence type="ECO:0000256" key="2">
    <source>
        <dbReference type="ARBA" id="ARBA00010393"/>
    </source>
</evidence>
<evidence type="ECO:0000256" key="6">
    <source>
        <dbReference type="ARBA" id="ARBA00039970"/>
    </source>
</evidence>
<dbReference type="GO" id="GO:0005524">
    <property type="term" value="F:ATP binding"/>
    <property type="evidence" value="ECO:0007669"/>
    <property type="project" value="UniProtKB-KW"/>
</dbReference>
<dbReference type="PANTHER" id="PTHR30473:SF1">
    <property type="entry name" value="PHOH-LIKE PROTEIN"/>
    <property type="match status" value="1"/>
</dbReference>
<dbReference type="InterPro" id="IPR027417">
    <property type="entry name" value="P-loop_NTPase"/>
</dbReference>
<accession>A0A6J5SVB0</accession>
<evidence type="ECO:0000256" key="1">
    <source>
        <dbReference type="ARBA" id="ARBA00004496"/>
    </source>
</evidence>
<gene>
    <name evidence="8" type="ORF">UFOVP1604_263</name>
</gene>
<evidence type="ECO:0000256" key="3">
    <source>
        <dbReference type="ARBA" id="ARBA00022490"/>
    </source>
</evidence>
<reference evidence="8" key="1">
    <citation type="submission" date="2020-05" db="EMBL/GenBank/DDBJ databases">
        <authorList>
            <person name="Chiriac C."/>
            <person name="Salcher M."/>
            <person name="Ghai R."/>
            <person name="Kavagutti S V."/>
        </authorList>
    </citation>
    <scope>NUCLEOTIDE SEQUENCE</scope>
</reference>
<dbReference type="Pfam" id="PF02562">
    <property type="entry name" value="PhoH"/>
    <property type="match status" value="1"/>
</dbReference>
<name>A0A6J5SVB0_9CAUD</name>
<evidence type="ECO:0000256" key="4">
    <source>
        <dbReference type="ARBA" id="ARBA00022741"/>
    </source>
</evidence>
<proteinExistence type="inferred from homology"/>
<dbReference type="InterPro" id="IPR051451">
    <property type="entry name" value="PhoH2-like"/>
</dbReference>
<feature type="domain" description="PhoH-like protein" evidence="7">
    <location>
        <begin position="30"/>
        <end position="228"/>
    </location>
</feature>
<dbReference type="InterPro" id="IPR003714">
    <property type="entry name" value="PhoH"/>
</dbReference>
<evidence type="ECO:0000256" key="5">
    <source>
        <dbReference type="ARBA" id="ARBA00022840"/>
    </source>
</evidence>
<dbReference type="PANTHER" id="PTHR30473">
    <property type="entry name" value="PROTEIN PHOH"/>
    <property type="match status" value="1"/>
</dbReference>
<evidence type="ECO:0000259" key="7">
    <source>
        <dbReference type="Pfam" id="PF02562"/>
    </source>
</evidence>
<organism evidence="8">
    <name type="scientific">uncultured Caudovirales phage</name>
    <dbReference type="NCBI Taxonomy" id="2100421"/>
    <lineage>
        <taxon>Viruses</taxon>
        <taxon>Duplodnaviria</taxon>
        <taxon>Heunggongvirae</taxon>
        <taxon>Uroviricota</taxon>
        <taxon>Caudoviricetes</taxon>
        <taxon>Peduoviridae</taxon>
        <taxon>Maltschvirus</taxon>
        <taxon>Maltschvirus maltsch</taxon>
    </lineage>
</organism>
<keyword evidence="5" id="KW-0067">ATP-binding</keyword>
<dbReference type="SUPFAM" id="SSF52540">
    <property type="entry name" value="P-loop containing nucleoside triphosphate hydrolases"/>
    <property type="match status" value="1"/>
</dbReference>
<comment type="subcellular location">
    <subcellularLocation>
        <location evidence="1">Cytoplasm</location>
    </subcellularLocation>
</comment>
<comment type="similarity">
    <text evidence="2">Belongs to the PhoH family.</text>
</comment>
<protein>
    <recommendedName>
        <fullName evidence="6">PhoH-like protein</fullName>
    </recommendedName>
</protein>
<dbReference type="EMBL" id="LR797474">
    <property type="protein sequence ID" value="CAB4219180.1"/>
    <property type="molecule type" value="Genomic_DNA"/>
</dbReference>
<evidence type="ECO:0000313" key="8">
    <source>
        <dbReference type="EMBL" id="CAB4219180.1"/>
    </source>
</evidence>
<keyword evidence="3" id="KW-0963">Cytoplasm</keyword>